<organism evidence="1 2">
    <name type="scientific">Alligator mississippiensis</name>
    <name type="common">American alligator</name>
    <dbReference type="NCBI Taxonomy" id="8496"/>
    <lineage>
        <taxon>Eukaryota</taxon>
        <taxon>Metazoa</taxon>
        <taxon>Chordata</taxon>
        <taxon>Craniata</taxon>
        <taxon>Vertebrata</taxon>
        <taxon>Euteleostomi</taxon>
        <taxon>Archelosauria</taxon>
        <taxon>Archosauria</taxon>
        <taxon>Crocodylia</taxon>
        <taxon>Alligatoridae</taxon>
        <taxon>Alligatorinae</taxon>
        <taxon>Alligator</taxon>
    </lineage>
</organism>
<dbReference type="EMBL" id="AKHW03000483">
    <property type="protein sequence ID" value="KYO47112.1"/>
    <property type="molecule type" value="Genomic_DNA"/>
</dbReference>
<comment type="caution">
    <text evidence="1">The sequence shown here is derived from an EMBL/GenBank/DDBJ whole genome shotgun (WGS) entry which is preliminary data.</text>
</comment>
<name>A0A151PDH2_ALLMI</name>
<protein>
    <submittedName>
        <fullName evidence="1">Uncharacterized protein</fullName>
    </submittedName>
</protein>
<keyword evidence="2" id="KW-1185">Reference proteome</keyword>
<proteinExistence type="predicted"/>
<dbReference type="Proteomes" id="UP000050525">
    <property type="component" value="Unassembled WGS sequence"/>
</dbReference>
<dbReference type="AlphaFoldDB" id="A0A151PDH2"/>
<evidence type="ECO:0000313" key="2">
    <source>
        <dbReference type="Proteomes" id="UP000050525"/>
    </source>
</evidence>
<accession>A0A151PDH2</accession>
<gene>
    <name evidence="1" type="ORF">Y1Q_0014022</name>
</gene>
<reference evidence="1 2" key="1">
    <citation type="journal article" date="2012" name="Genome Biol.">
        <title>Sequencing three crocodilian genomes to illuminate the evolution of archosaurs and amniotes.</title>
        <authorList>
            <person name="St John J.A."/>
            <person name="Braun E.L."/>
            <person name="Isberg S.R."/>
            <person name="Miles L.G."/>
            <person name="Chong A.Y."/>
            <person name="Gongora J."/>
            <person name="Dalzell P."/>
            <person name="Moran C."/>
            <person name="Bed'hom B."/>
            <person name="Abzhanov A."/>
            <person name="Burgess S.C."/>
            <person name="Cooksey A.M."/>
            <person name="Castoe T.A."/>
            <person name="Crawford N.G."/>
            <person name="Densmore L.D."/>
            <person name="Drew J.C."/>
            <person name="Edwards S.V."/>
            <person name="Faircloth B.C."/>
            <person name="Fujita M.K."/>
            <person name="Greenwold M.J."/>
            <person name="Hoffmann F.G."/>
            <person name="Howard J.M."/>
            <person name="Iguchi T."/>
            <person name="Janes D.E."/>
            <person name="Khan S.Y."/>
            <person name="Kohno S."/>
            <person name="de Koning A.J."/>
            <person name="Lance S.L."/>
            <person name="McCarthy F.M."/>
            <person name="McCormack J.E."/>
            <person name="Merchant M.E."/>
            <person name="Peterson D.G."/>
            <person name="Pollock D.D."/>
            <person name="Pourmand N."/>
            <person name="Raney B.J."/>
            <person name="Roessler K.A."/>
            <person name="Sanford J.R."/>
            <person name="Sawyer R.H."/>
            <person name="Schmidt C.J."/>
            <person name="Triplett E.W."/>
            <person name="Tuberville T.D."/>
            <person name="Venegas-Anaya M."/>
            <person name="Howard J.T."/>
            <person name="Jarvis E.D."/>
            <person name="Guillette L.J.Jr."/>
            <person name="Glenn T.C."/>
            <person name="Green R.E."/>
            <person name="Ray D.A."/>
        </authorList>
    </citation>
    <scope>NUCLEOTIDE SEQUENCE [LARGE SCALE GENOMIC DNA]</scope>
    <source>
        <strain evidence="1">KSC_2009_1</strain>
    </source>
</reference>
<sequence length="78" mass="8482">MATGSSAVKVTPNQKKVEQEEMIFRQVVVQAHHCLDSPLTSFKKAYFLQETAPGTNCCLLNNLSLSVQGAGKTIVWGT</sequence>
<evidence type="ECO:0000313" key="1">
    <source>
        <dbReference type="EMBL" id="KYO47112.1"/>
    </source>
</evidence>